<gene>
    <name evidence="1" type="ORF">ACFOLH_08440</name>
</gene>
<dbReference type="RefSeq" id="WP_340291346.1">
    <property type="nucleotide sequence ID" value="NZ_JBBEOI010000037.1"/>
</dbReference>
<reference evidence="2" key="1">
    <citation type="journal article" date="2019" name="Int. J. Syst. Evol. Microbiol.">
        <title>The Global Catalogue of Microorganisms (GCM) 10K type strain sequencing project: providing services to taxonomists for standard genome sequencing and annotation.</title>
        <authorList>
            <consortium name="The Broad Institute Genomics Platform"/>
            <consortium name="The Broad Institute Genome Sequencing Center for Infectious Disease"/>
            <person name="Wu L."/>
            <person name="Ma J."/>
        </authorList>
    </citation>
    <scope>NUCLEOTIDE SEQUENCE [LARGE SCALE GENOMIC DNA]</scope>
    <source>
        <strain evidence="2">NCAIM B.02333</strain>
    </source>
</reference>
<name>A0ABV7WEW4_9MICO</name>
<dbReference type="SUPFAM" id="SSF55961">
    <property type="entry name" value="Bet v1-like"/>
    <property type="match status" value="1"/>
</dbReference>
<proteinExistence type="predicted"/>
<dbReference type="InterPro" id="IPR023393">
    <property type="entry name" value="START-like_dom_sf"/>
</dbReference>
<keyword evidence="2" id="KW-1185">Reference proteome</keyword>
<dbReference type="Pfam" id="PF10604">
    <property type="entry name" value="Polyketide_cyc2"/>
    <property type="match status" value="1"/>
</dbReference>
<dbReference type="Proteomes" id="UP001595685">
    <property type="component" value="Unassembled WGS sequence"/>
</dbReference>
<organism evidence="1 2">
    <name type="scientific">Aquipuribacter hungaricus</name>
    <dbReference type="NCBI Taxonomy" id="545624"/>
    <lineage>
        <taxon>Bacteria</taxon>
        <taxon>Bacillati</taxon>
        <taxon>Actinomycetota</taxon>
        <taxon>Actinomycetes</taxon>
        <taxon>Micrococcales</taxon>
        <taxon>Intrasporangiaceae</taxon>
        <taxon>Aquipuribacter</taxon>
    </lineage>
</organism>
<dbReference type="Gene3D" id="3.30.530.20">
    <property type="match status" value="1"/>
</dbReference>
<dbReference type="EMBL" id="JBHRWW010000004">
    <property type="protein sequence ID" value="MFC3688368.1"/>
    <property type="molecule type" value="Genomic_DNA"/>
</dbReference>
<evidence type="ECO:0000313" key="1">
    <source>
        <dbReference type="EMBL" id="MFC3688368.1"/>
    </source>
</evidence>
<protein>
    <submittedName>
        <fullName evidence="1">SRPBCC family protein</fullName>
    </submittedName>
</protein>
<dbReference type="InterPro" id="IPR019587">
    <property type="entry name" value="Polyketide_cyclase/dehydratase"/>
</dbReference>
<sequence>MSITSARTVAAPASRVHDLLVDVDAWQLWSPHVVSVDPPGGQVVDGWTGRVRPFFGPATTMRVTRVRPDAGYAWSTRALGHRLDYDWTVRPTGEQRCVVSVTADVHGPAGTVVEGVVGWLSAFGQRRRLERLAVLAEGWQRA</sequence>
<evidence type="ECO:0000313" key="2">
    <source>
        <dbReference type="Proteomes" id="UP001595685"/>
    </source>
</evidence>
<comment type="caution">
    <text evidence="1">The sequence shown here is derived from an EMBL/GenBank/DDBJ whole genome shotgun (WGS) entry which is preliminary data.</text>
</comment>
<accession>A0ABV7WEW4</accession>